<dbReference type="OrthoDB" id="9811754at2"/>
<feature type="domain" description="Multidrug resistance protein MdtA-like barrel-sandwich hybrid" evidence="5">
    <location>
        <begin position="176"/>
        <end position="302"/>
    </location>
</feature>
<dbReference type="PANTHER" id="PTHR30469:SF36">
    <property type="entry name" value="BLL3903 PROTEIN"/>
    <property type="match status" value="1"/>
</dbReference>
<evidence type="ECO:0000256" key="1">
    <source>
        <dbReference type="ARBA" id="ARBA00009477"/>
    </source>
</evidence>
<feature type="transmembrane region" description="Helical" evidence="4">
    <location>
        <begin position="109"/>
        <end position="125"/>
    </location>
</feature>
<accession>A0A2S0NHL9</accession>
<reference evidence="8 9" key="1">
    <citation type="submission" date="2018-03" db="EMBL/GenBank/DDBJ databases">
        <title>Genome sequencing of Phreatobacter sp.</title>
        <authorList>
            <person name="Kim S.-J."/>
            <person name="Heo J."/>
            <person name="Kwon S.-W."/>
        </authorList>
    </citation>
    <scope>NUCLEOTIDE SEQUENCE [LARGE SCALE GENOMIC DNA]</scope>
    <source>
        <strain evidence="8 9">S-12</strain>
    </source>
</reference>
<protein>
    <submittedName>
        <fullName evidence="8">Efflux transporter periplasmic adaptor subunit</fullName>
    </submittedName>
</protein>
<keyword evidence="4" id="KW-0472">Membrane</keyword>
<dbReference type="SUPFAM" id="SSF111369">
    <property type="entry name" value="HlyD-like secretion proteins"/>
    <property type="match status" value="1"/>
</dbReference>
<dbReference type="GO" id="GO:1990281">
    <property type="term" value="C:efflux pump complex"/>
    <property type="evidence" value="ECO:0007669"/>
    <property type="project" value="TreeGrafter"/>
</dbReference>
<dbReference type="Gene3D" id="2.40.30.170">
    <property type="match status" value="1"/>
</dbReference>
<dbReference type="InterPro" id="IPR058625">
    <property type="entry name" value="MdtA-like_BSH"/>
</dbReference>
<feature type="region of interest" description="Disordered" evidence="3">
    <location>
        <begin position="1"/>
        <end position="92"/>
    </location>
</feature>
<dbReference type="Gene3D" id="2.40.50.100">
    <property type="match status" value="1"/>
</dbReference>
<evidence type="ECO:0000259" key="7">
    <source>
        <dbReference type="Pfam" id="PF25989"/>
    </source>
</evidence>
<keyword evidence="2" id="KW-0175">Coiled coil</keyword>
<feature type="coiled-coil region" evidence="2">
    <location>
        <begin position="203"/>
        <end position="275"/>
    </location>
</feature>
<evidence type="ECO:0000259" key="6">
    <source>
        <dbReference type="Pfam" id="PF25954"/>
    </source>
</evidence>
<feature type="compositionally biased region" description="Basic residues" evidence="3">
    <location>
        <begin position="40"/>
        <end position="55"/>
    </location>
</feature>
<evidence type="ECO:0000256" key="3">
    <source>
        <dbReference type="SAM" id="MobiDB-lite"/>
    </source>
</evidence>
<evidence type="ECO:0000256" key="2">
    <source>
        <dbReference type="SAM" id="Coils"/>
    </source>
</evidence>
<dbReference type="FunFam" id="2.40.30.170:FF:000010">
    <property type="entry name" value="Efflux RND transporter periplasmic adaptor subunit"/>
    <property type="match status" value="1"/>
</dbReference>
<dbReference type="Pfam" id="PF25954">
    <property type="entry name" value="Beta-barrel_RND_2"/>
    <property type="match status" value="1"/>
</dbReference>
<evidence type="ECO:0000259" key="5">
    <source>
        <dbReference type="Pfam" id="PF25917"/>
    </source>
</evidence>
<dbReference type="InterPro" id="IPR058637">
    <property type="entry name" value="YknX-like_C"/>
</dbReference>
<keyword evidence="9" id="KW-1185">Reference proteome</keyword>
<feature type="compositionally biased region" description="Basic residues" evidence="3">
    <location>
        <begin position="71"/>
        <end position="81"/>
    </location>
</feature>
<dbReference type="InterPro" id="IPR058792">
    <property type="entry name" value="Beta-barrel_RND_2"/>
</dbReference>
<dbReference type="NCBIfam" id="TIGR01730">
    <property type="entry name" value="RND_mfp"/>
    <property type="match status" value="1"/>
</dbReference>
<dbReference type="Proteomes" id="UP000237889">
    <property type="component" value="Chromosome"/>
</dbReference>
<gene>
    <name evidence="8" type="ORF">C6569_12560</name>
</gene>
<dbReference type="AlphaFoldDB" id="A0A2S0NHL9"/>
<dbReference type="GO" id="GO:0015562">
    <property type="term" value="F:efflux transmembrane transporter activity"/>
    <property type="evidence" value="ECO:0007669"/>
    <property type="project" value="TreeGrafter"/>
</dbReference>
<name>A0A2S0NHL9_9HYPH</name>
<evidence type="ECO:0000313" key="8">
    <source>
        <dbReference type="EMBL" id="AVO47654.1"/>
    </source>
</evidence>
<feature type="region of interest" description="Disordered" evidence="3">
    <location>
        <begin position="461"/>
        <end position="486"/>
    </location>
</feature>
<dbReference type="EMBL" id="CP027668">
    <property type="protein sequence ID" value="AVO47654.1"/>
    <property type="molecule type" value="Genomic_DNA"/>
</dbReference>
<evidence type="ECO:0000313" key="9">
    <source>
        <dbReference type="Proteomes" id="UP000237889"/>
    </source>
</evidence>
<evidence type="ECO:0000256" key="4">
    <source>
        <dbReference type="SAM" id="Phobius"/>
    </source>
</evidence>
<proteinExistence type="inferred from homology"/>
<keyword evidence="4" id="KW-0812">Transmembrane</keyword>
<dbReference type="Pfam" id="PF25989">
    <property type="entry name" value="YknX_C"/>
    <property type="match status" value="1"/>
</dbReference>
<dbReference type="InterPro" id="IPR006143">
    <property type="entry name" value="RND_pump_MFP"/>
</dbReference>
<feature type="compositionally biased region" description="Basic and acidic residues" evidence="3">
    <location>
        <begin position="1"/>
        <end position="11"/>
    </location>
</feature>
<dbReference type="PANTHER" id="PTHR30469">
    <property type="entry name" value="MULTIDRUG RESISTANCE PROTEIN MDTA"/>
    <property type="match status" value="1"/>
</dbReference>
<dbReference type="Gene3D" id="2.40.420.20">
    <property type="match status" value="1"/>
</dbReference>
<dbReference type="Pfam" id="PF25917">
    <property type="entry name" value="BSH_RND"/>
    <property type="match status" value="1"/>
</dbReference>
<sequence length="486" mass="51893">MARRCPREPSRNRPPTLPVRGSGLNRRLRHRLPPLPLRRNVAHPRHPGNTSHHHLLERVGMPSAGCPTPPARRRPRGRRRRDPFPPDAVAQQRLPREDFMTVSTVRRSALVLFFLVLAAASVWWMQPAFLGLPGGAAETARPARPAGQALPVEVARAARERVADQVDAIGTLAANEQVNIAPEVAGRIVAFHFREGQRVEAGAKLVELDATIANAELRQAEANLSLAQDVFDRSQTLVQRGAGTQVALEQATAQLAVARANVAAAESKLRQLTLTAPFSGVVGLRSISVGNIVPAGQAITTLTQLDPIKLDFSIPELFIGAATAGQTVDVRVDAFPDQRYRGEVYAIDPVIDAAGRALRLRATIANADGALRPGLFARVSLTTAVREDAVVIPEAALVASASGRDLAVYVVRDGRAVMTTVTAGRRFDGKVEVTRGVAAGDMVVIAGQIRLRDGAAVNVIDAPRPPAAEPPASAGPTASVRPERRP</sequence>
<dbReference type="KEGG" id="phr:C6569_12560"/>
<dbReference type="Gene3D" id="1.10.287.470">
    <property type="entry name" value="Helix hairpin bin"/>
    <property type="match status" value="1"/>
</dbReference>
<keyword evidence="4" id="KW-1133">Transmembrane helix</keyword>
<organism evidence="8 9">
    <name type="scientific">Phreatobacter cathodiphilus</name>
    <dbReference type="NCBI Taxonomy" id="1868589"/>
    <lineage>
        <taxon>Bacteria</taxon>
        <taxon>Pseudomonadati</taxon>
        <taxon>Pseudomonadota</taxon>
        <taxon>Alphaproteobacteria</taxon>
        <taxon>Hyphomicrobiales</taxon>
        <taxon>Phreatobacteraceae</taxon>
        <taxon>Phreatobacter</taxon>
    </lineage>
</organism>
<feature type="domain" description="CusB-like beta-barrel" evidence="6">
    <location>
        <begin position="310"/>
        <end position="383"/>
    </location>
</feature>
<feature type="domain" description="YknX-like C-terminal permuted SH3-like" evidence="7">
    <location>
        <begin position="390"/>
        <end position="459"/>
    </location>
</feature>
<comment type="similarity">
    <text evidence="1">Belongs to the membrane fusion protein (MFP) (TC 8.A.1) family.</text>
</comment>